<sequence length="733" mass="81525">MPGKTDPSNPCENRSLPGGLAEKPIGIQDWSETGLGPVSTWPDSLKNLLSVALHSGEPVCIAWGDDLVCLYNEAFHTLIDRRASSPGQSLDKLLAPLWSLLSETVECALRGTEAKASGLPLALLRNETDDGSTADFICIPVKNAQNAVSGLYCSFRQDQKENSPPARTSLNDTATYKAILDTVPVGVMQVSPDKRILYANRSICEMLGYTPGFFPERFNDLLHPTVQSRPEVANSWQDLWHNTSHFFIELALKGKNGIYILTENDISLKLDSGNKPAYALIVTQKSGKEITSFGPHLSLFDPLTSLPNRNYSDTLINNAMRRADRSGKNVAILLLDVNRFKMVNESLGHEFGDELLKLIANRLKTTLRKADSVIRMGNDEFVIVLENVRKNEDVNLVVRNIFNALSQPIHLGHHDITISVSIGCSLYPQDSSDIDTLLKYADIAKTDAKRSGSNMLRFFNRNMNITVLDQLLAESNLLRAMEKNEFLMYYQPRLCLKTGQIAGLEALIRWDHPKKGILPASEFIVLAEKIGLIHRIGEFALDNVTRQLIAWQKQDRPIPVAINVSSSELYGAKLKKALSGILRETGLASRLFELEITESKLIEDLDRVRHTLKEIRDMGIAISIDDFGTGYSSLSYLSALPVDYLKIDSSFIADVTQNHNVASIVETTIRLAHSLNMQVIAEGVETPEQLQFLVAHECDQIQGYLCSRPLPAPELEKFMERFRPADIGLTVSK</sequence>
<dbReference type="PANTHER" id="PTHR44757:SF2">
    <property type="entry name" value="BIOFILM ARCHITECTURE MAINTENANCE PROTEIN MBAA"/>
    <property type="match status" value="1"/>
</dbReference>
<reference evidence="4" key="1">
    <citation type="submission" date="2011-10" db="EMBL/GenBank/DDBJ databases">
        <title>The Genome Sequence of Oxalobacter formigenes HOxBLS.</title>
        <authorList>
            <consortium name="The Broad Institute Genome Sequencing Platform"/>
            <person name="Earl A."/>
            <person name="Ward D."/>
            <person name="Feldgarden M."/>
            <person name="Gevers D."/>
            <person name="Allison M.J."/>
            <person name="Humphrey S."/>
            <person name="Young S.K."/>
            <person name="Zeng Q."/>
            <person name="Gargeya S."/>
            <person name="Fitzgerald M."/>
            <person name="Haas B."/>
            <person name="Abouelleil A."/>
            <person name="Alvarado L."/>
            <person name="Arachchi H.M."/>
            <person name="Berlin A."/>
            <person name="Brown A."/>
            <person name="Chapman S.B."/>
            <person name="Chen Z."/>
            <person name="Dunbar C."/>
            <person name="Freedman E."/>
            <person name="Gearin G."/>
            <person name="Goldberg J."/>
            <person name="Griggs A."/>
            <person name="Gujja S."/>
            <person name="Heiman D."/>
            <person name="Howarth C."/>
            <person name="Larson L."/>
            <person name="Lui A."/>
            <person name="MacDonald P.J.P."/>
            <person name="Montmayeur A."/>
            <person name="Murphy C."/>
            <person name="Neiman D."/>
            <person name="Pearson M."/>
            <person name="Priest M."/>
            <person name="Roberts A."/>
            <person name="Saif S."/>
            <person name="Shea T."/>
            <person name="Shenoy N."/>
            <person name="Sisk P."/>
            <person name="Stolte C."/>
            <person name="Sykes S."/>
            <person name="Wortman J."/>
            <person name="Nusbaum C."/>
            <person name="Birren B."/>
        </authorList>
    </citation>
    <scope>NUCLEOTIDE SEQUENCE [LARGE SCALE GENOMIC DNA]</scope>
    <source>
        <strain evidence="4">HOxBLS</strain>
    </source>
</reference>
<dbReference type="Pfam" id="PF13188">
    <property type="entry name" value="PAS_8"/>
    <property type="match status" value="1"/>
</dbReference>
<dbReference type="NCBIfam" id="TIGR00229">
    <property type="entry name" value="sensory_box"/>
    <property type="match status" value="1"/>
</dbReference>
<dbReference type="RefSeq" id="WP_005877455.1">
    <property type="nucleotide sequence ID" value="NZ_CABMNL010000001.1"/>
</dbReference>
<dbReference type="PROSITE" id="PS50112">
    <property type="entry name" value="PAS"/>
    <property type="match status" value="1"/>
</dbReference>
<dbReference type="InterPro" id="IPR000160">
    <property type="entry name" value="GGDEF_dom"/>
</dbReference>
<dbReference type="SUPFAM" id="SSF55073">
    <property type="entry name" value="Nucleotide cyclase"/>
    <property type="match status" value="1"/>
</dbReference>
<dbReference type="PROSITE" id="PS50883">
    <property type="entry name" value="EAL"/>
    <property type="match status" value="1"/>
</dbReference>
<accession>C3X4A6</accession>
<protein>
    <submittedName>
        <fullName evidence="4">Diguanylate cyclase (GGDEF) domain-containing protein</fullName>
    </submittedName>
</protein>
<dbReference type="Pfam" id="PF00990">
    <property type="entry name" value="GGDEF"/>
    <property type="match status" value="1"/>
</dbReference>
<dbReference type="CDD" id="cd00130">
    <property type="entry name" value="PAS"/>
    <property type="match status" value="1"/>
</dbReference>
<feature type="domain" description="GGDEF" evidence="3">
    <location>
        <begin position="328"/>
        <end position="461"/>
    </location>
</feature>
<dbReference type="SUPFAM" id="SSF55785">
    <property type="entry name" value="PYP-like sensor domain (PAS domain)"/>
    <property type="match status" value="1"/>
</dbReference>
<evidence type="ECO:0000259" key="1">
    <source>
        <dbReference type="PROSITE" id="PS50112"/>
    </source>
</evidence>
<dbReference type="PROSITE" id="PS50887">
    <property type="entry name" value="GGDEF"/>
    <property type="match status" value="1"/>
</dbReference>
<dbReference type="InterPro" id="IPR052155">
    <property type="entry name" value="Biofilm_reg_signaling"/>
</dbReference>
<dbReference type="PANTHER" id="PTHR44757">
    <property type="entry name" value="DIGUANYLATE CYCLASE DGCP"/>
    <property type="match status" value="1"/>
</dbReference>
<dbReference type="SUPFAM" id="SSF141868">
    <property type="entry name" value="EAL domain-like"/>
    <property type="match status" value="1"/>
</dbReference>
<dbReference type="InterPro" id="IPR001633">
    <property type="entry name" value="EAL_dom"/>
</dbReference>
<dbReference type="InterPro" id="IPR035965">
    <property type="entry name" value="PAS-like_dom_sf"/>
</dbReference>
<dbReference type="Pfam" id="PF00563">
    <property type="entry name" value="EAL"/>
    <property type="match status" value="1"/>
</dbReference>
<dbReference type="SMART" id="SM00091">
    <property type="entry name" value="PAS"/>
    <property type="match status" value="2"/>
</dbReference>
<proteinExistence type="predicted"/>
<dbReference type="SMART" id="SM00052">
    <property type="entry name" value="EAL"/>
    <property type="match status" value="1"/>
</dbReference>
<evidence type="ECO:0000313" key="5">
    <source>
        <dbReference type="Proteomes" id="UP000003973"/>
    </source>
</evidence>
<feature type="domain" description="EAL" evidence="2">
    <location>
        <begin position="470"/>
        <end position="723"/>
    </location>
</feature>
<feature type="domain" description="PAS" evidence="1">
    <location>
        <begin position="172"/>
        <end position="224"/>
    </location>
</feature>
<gene>
    <name evidence="4" type="ORF">OFAG_01195</name>
</gene>
<name>C3X4A6_9BURK</name>
<dbReference type="eggNOG" id="COG5001">
    <property type="taxonomic scope" value="Bacteria"/>
</dbReference>
<dbReference type="InterPro" id="IPR035919">
    <property type="entry name" value="EAL_sf"/>
</dbReference>
<evidence type="ECO:0000259" key="3">
    <source>
        <dbReference type="PROSITE" id="PS50887"/>
    </source>
</evidence>
<evidence type="ECO:0000259" key="2">
    <source>
        <dbReference type="PROSITE" id="PS50883"/>
    </source>
</evidence>
<dbReference type="HOGENOM" id="CLU_000445_70_50_4"/>
<keyword evidence="5" id="KW-1185">Reference proteome</keyword>
<dbReference type="Gene3D" id="3.30.450.20">
    <property type="entry name" value="PAS domain"/>
    <property type="match status" value="1"/>
</dbReference>
<dbReference type="Proteomes" id="UP000003973">
    <property type="component" value="Unassembled WGS sequence"/>
</dbReference>
<dbReference type="AlphaFoldDB" id="C3X4A6"/>
<dbReference type="InterPro" id="IPR000014">
    <property type="entry name" value="PAS"/>
</dbReference>
<evidence type="ECO:0000313" key="4">
    <source>
        <dbReference type="EMBL" id="EEO28042.1"/>
    </source>
</evidence>
<dbReference type="Gene3D" id="3.20.20.450">
    <property type="entry name" value="EAL domain"/>
    <property type="match status" value="1"/>
</dbReference>
<dbReference type="CDD" id="cd01949">
    <property type="entry name" value="GGDEF"/>
    <property type="match status" value="1"/>
</dbReference>
<dbReference type="EMBL" id="ACDP02000007">
    <property type="protein sequence ID" value="EEO28042.1"/>
    <property type="molecule type" value="Genomic_DNA"/>
</dbReference>
<dbReference type="Gene3D" id="3.30.70.270">
    <property type="match status" value="1"/>
</dbReference>
<dbReference type="SMART" id="SM00267">
    <property type="entry name" value="GGDEF"/>
    <property type="match status" value="1"/>
</dbReference>
<dbReference type="CDD" id="cd01948">
    <property type="entry name" value="EAL"/>
    <property type="match status" value="1"/>
</dbReference>
<organism evidence="4 5">
    <name type="scientific">Oxalobacter paraformigenes</name>
    <dbReference type="NCBI Taxonomy" id="556268"/>
    <lineage>
        <taxon>Bacteria</taxon>
        <taxon>Pseudomonadati</taxon>
        <taxon>Pseudomonadota</taxon>
        <taxon>Betaproteobacteria</taxon>
        <taxon>Burkholderiales</taxon>
        <taxon>Oxalobacteraceae</taxon>
        <taxon>Oxalobacter</taxon>
    </lineage>
</organism>
<dbReference type="InterPro" id="IPR029787">
    <property type="entry name" value="Nucleotide_cyclase"/>
</dbReference>
<dbReference type="InterPro" id="IPR043128">
    <property type="entry name" value="Rev_trsase/Diguanyl_cyclase"/>
</dbReference>
<comment type="caution">
    <text evidence="4">The sequence shown here is derived from an EMBL/GenBank/DDBJ whole genome shotgun (WGS) entry which is preliminary data.</text>
</comment>
<dbReference type="NCBIfam" id="TIGR00254">
    <property type="entry name" value="GGDEF"/>
    <property type="match status" value="1"/>
</dbReference>